<evidence type="ECO:0000256" key="1">
    <source>
        <dbReference type="SAM" id="Phobius"/>
    </source>
</evidence>
<sequence>MQGARRLHTSISSVLNRSCSIRRKAALQSRRPAYLSSRSALPRHHSSHSLRPVYFDALLPVLVLYLAPVLVLLSCTLVPVLVLYFSSSPRAVELVKPLCSSPRAVEPGKMPSVLTEILDEWDAACFHSDELLAEAYTTFLANLVEASVEERADPRVIPFLLCKRPREEDEKPEEVQPTLEVLQTRERHLKRFRATFREEVMLIRGLGDALPSEDLMVGMFDSAIQRQRDAVHAMDDDRVTLEIENSVSAENPIWFSMCRADQLNGRVILDKLSRVLNSNQSFMSDGQLKLSYIHIPVPRPGGRRINRVANESMEQWIERKNAQKCIFSPNNNDNMCLTRCVAVASARDRMSRYAFCRLKARDSVIQTKEAESLCDLAHIDKTNPCGLDEVRLLQDVLPDFRLCVFTDKEGNECVFKGPQGAARKNIYLLLHGRHFFAILYPEAAFDMRFLCRKCVVFYNNPGGHRCEGSCWRCLGPDNDTENRYERTKVLTALFKDKGYTVIEKWECVFNTELKTDPEMRAYFEAHPTTRTPPLILRDALVGGRTSALR</sequence>
<keyword evidence="3" id="KW-1185">Reference proteome</keyword>
<dbReference type="AlphaFoldDB" id="A0AAE1GVW6"/>
<reference evidence="2" key="2">
    <citation type="journal article" date="2023" name="BMC Genomics">
        <title>Pest status, molecular evolution, and epigenetic factors derived from the genome assembly of Frankliniella fusca, a thysanopteran phytovirus vector.</title>
        <authorList>
            <person name="Catto M.A."/>
            <person name="Labadie P.E."/>
            <person name="Jacobson A.L."/>
            <person name="Kennedy G.G."/>
            <person name="Srinivasan R."/>
            <person name="Hunt B.G."/>
        </authorList>
    </citation>
    <scope>NUCLEOTIDE SEQUENCE</scope>
    <source>
        <strain evidence="2">PL_HMW_Pooled</strain>
    </source>
</reference>
<gene>
    <name evidence="2" type="ORF">KUF71_004071</name>
</gene>
<keyword evidence="1" id="KW-0812">Transmembrane</keyword>
<keyword evidence="1" id="KW-1133">Transmembrane helix</keyword>
<dbReference type="Proteomes" id="UP001219518">
    <property type="component" value="Unassembled WGS sequence"/>
</dbReference>
<organism evidence="2 3">
    <name type="scientific">Frankliniella fusca</name>
    <dbReference type="NCBI Taxonomy" id="407009"/>
    <lineage>
        <taxon>Eukaryota</taxon>
        <taxon>Metazoa</taxon>
        <taxon>Ecdysozoa</taxon>
        <taxon>Arthropoda</taxon>
        <taxon>Hexapoda</taxon>
        <taxon>Insecta</taxon>
        <taxon>Pterygota</taxon>
        <taxon>Neoptera</taxon>
        <taxon>Paraneoptera</taxon>
        <taxon>Thysanoptera</taxon>
        <taxon>Terebrantia</taxon>
        <taxon>Thripoidea</taxon>
        <taxon>Thripidae</taxon>
        <taxon>Frankliniella</taxon>
    </lineage>
</organism>
<feature type="transmembrane region" description="Helical" evidence="1">
    <location>
        <begin position="53"/>
        <end position="86"/>
    </location>
</feature>
<comment type="caution">
    <text evidence="2">The sequence shown here is derived from an EMBL/GenBank/DDBJ whole genome shotgun (WGS) entry which is preliminary data.</text>
</comment>
<proteinExistence type="predicted"/>
<accession>A0AAE1GVW6</accession>
<dbReference type="EMBL" id="JAHWGI010000148">
    <property type="protein sequence ID" value="KAK3910197.1"/>
    <property type="molecule type" value="Genomic_DNA"/>
</dbReference>
<protein>
    <submittedName>
        <fullName evidence="2">Octanoyltransferase</fullName>
    </submittedName>
</protein>
<keyword evidence="1" id="KW-0472">Membrane</keyword>
<reference evidence="2" key="1">
    <citation type="submission" date="2021-07" db="EMBL/GenBank/DDBJ databases">
        <authorList>
            <person name="Catto M.A."/>
            <person name="Jacobson A."/>
            <person name="Kennedy G."/>
            <person name="Labadie P."/>
            <person name="Hunt B.G."/>
            <person name="Srinivasan R."/>
        </authorList>
    </citation>
    <scope>NUCLEOTIDE SEQUENCE</scope>
    <source>
        <strain evidence="2">PL_HMW_Pooled</strain>
        <tissue evidence="2">Head</tissue>
    </source>
</reference>
<name>A0AAE1GVW6_9NEOP</name>
<evidence type="ECO:0000313" key="2">
    <source>
        <dbReference type="EMBL" id="KAK3910197.1"/>
    </source>
</evidence>
<evidence type="ECO:0000313" key="3">
    <source>
        <dbReference type="Proteomes" id="UP001219518"/>
    </source>
</evidence>